<gene>
    <name evidence="2" type="ORF">ANCCAN_12229</name>
</gene>
<name>A0A368GBQ5_ANCCA</name>
<feature type="compositionally biased region" description="Low complexity" evidence="1">
    <location>
        <begin position="1"/>
        <end position="11"/>
    </location>
</feature>
<feature type="compositionally biased region" description="Basic residues" evidence="1">
    <location>
        <begin position="20"/>
        <end position="42"/>
    </location>
</feature>
<reference evidence="2 3" key="1">
    <citation type="submission" date="2014-10" db="EMBL/GenBank/DDBJ databases">
        <title>Draft genome of the hookworm Ancylostoma caninum.</title>
        <authorList>
            <person name="Mitreva M."/>
        </authorList>
    </citation>
    <scope>NUCLEOTIDE SEQUENCE [LARGE SCALE GENOMIC DNA]</scope>
    <source>
        <strain evidence="2 3">Baltimore</strain>
    </source>
</reference>
<feature type="compositionally biased region" description="Basic residues" evidence="1">
    <location>
        <begin position="64"/>
        <end position="75"/>
    </location>
</feature>
<feature type="region of interest" description="Disordered" evidence="1">
    <location>
        <begin position="1"/>
        <end position="82"/>
    </location>
</feature>
<sequence length="164" mass="18258">DASISKGSSTSDGKESKSSRSSRKKSKSGRKKPRFSCKRKKAAKDPLDDQLQDTPSRKEEGKTKGKKLAKLKKAKLPNPMQNLTKAFKGMKKTKEPLKDQCQVFTLDDDIATPSQLAKLGATESLRLEAIEAVERDIEKERQEIAKEKEKIGVTSPFCFTKMPS</sequence>
<evidence type="ECO:0000313" key="2">
    <source>
        <dbReference type="EMBL" id="RCN41801.1"/>
    </source>
</evidence>
<evidence type="ECO:0000256" key="1">
    <source>
        <dbReference type="SAM" id="MobiDB-lite"/>
    </source>
</evidence>
<dbReference type="EMBL" id="JOJR01000221">
    <property type="protein sequence ID" value="RCN41801.1"/>
    <property type="molecule type" value="Genomic_DNA"/>
</dbReference>
<protein>
    <submittedName>
        <fullName evidence="2">Uncharacterized protein</fullName>
    </submittedName>
</protein>
<dbReference type="Proteomes" id="UP000252519">
    <property type="component" value="Unassembled WGS sequence"/>
</dbReference>
<comment type="caution">
    <text evidence="2">The sequence shown here is derived from an EMBL/GenBank/DDBJ whole genome shotgun (WGS) entry which is preliminary data.</text>
</comment>
<accession>A0A368GBQ5</accession>
<evidence type="ECO:0000313" key="3">
    <source>
        <dbReference type="Proteomes" id="UP000252519"/>
    </source>
</evidence>
<organism evidence="2 3">
    <name type="scientific">Ancylostoma caninum</name>
    <name type="common">Dog hookworm</name>
    <dbReference type="NCBI Taxonomy" id="29170"/>
    <lineage>
        <taxon>Eukaryota</taxon>
        <taxon>Metazoa</taxon>
        <taxon>Ecdysozoa</taxon>
        <taxon>Nematoda</taxon>
        <taxon>Chromadorea</taxon>
        <taxon>Rhabditida</taxon>
        <taxon>Rhabditina</taxon>
        <taxon>Rhabditomorpha</taxon>
        <taxon>Strongyloidea</taxon>
        <taxon>Ancylostomatidae</taxon>
        <taxon>Ancylostomatinae</taxon>
        <taxon>Ancylostoma</taxon>
    </lineage>
</organism>
<feature type="non-terminal residue" evidence="2">
    <location>
        <position position="1"/>
    </location>
</feature>
<proteinExistence type="predicted"/>
<keyword evidence="3" id="KW-1185">Reference proteome</keyword>
<dbReference type="AlphaFoldDB" id="A0A368GBQ5"/>